<dbReference type="EMBL" id="FQVN01000004">
    <property type="protein sequence ID" value="SHF56771.1"/>
    <property type="molecule type" value="Genomic_DNA"/>
</dbReference>
<dbReference type="PANTHER" id="PTHR46649">
    <property type="match status" value="1"/>
</dbReference>
<keyword evidence="2" id="KW-1185">Reference proteome</keyword>
<evidence type="ECO:0000313" key="2">
    <source>
        <dbReference type="Proteomes" id="UP000184501"/>
    </source>
</evidence>
<dbReference type="InterPro" id="IPR006439">
    <property type="entry name" value="HAD-SF_hydro_IA"/>
</dbReference>
<dbReference type="Proteomes" id="UP000184501">
    <property type="component" value="Unassembled WGS sequence"/>
</dbReference>
<name>A0A1M5CPZ0_STRHI</name>
<evidence type="ECO:0000313" key="1">
    <source>
        <dbReference type="EMBL" id="SHF56771.1"/>
    </source>
</evidence>
<dbReference type="STRING" id="2017.SAMN05444320_104117"/>
<dbReference type="InterPro" id="IPR036412">
    <property type="entry name" value="HAD-like_sf"/>
</dbReference>
<sequence length="218" mass="23288">MVFDWRGTLVTTLDGGSWVREALLCLGRDSSDEAVDQVWRAVLEAAGEPDRLDAPGVDSDLALHRDTYCGVFADAGLDSELAGALYAVESDPAHNQFAVDVEPVLRSVSAHGCRIAVLSDIHFDLRPVFGAAGLADLVDVFVLSYEHGVQKPDPVIFRVALEGLGTCAGETLMVGDRASHDGAAVDVGMPVLLVPPLCDVAERRLHHVEALLGAPRRR</sequence>
<protein>
    <submittedName>
        <fullName evidence="1">FMN phosphatase YigB, HAD superfamily</fullName>
    </submittedName>
</protein>
<dbReference type="PRINTS" id="PR00413">
    <property type="entry name" value="HADHALOGNASE"/>
</dbReference>
<organism evidence="1 2">
    <name type="scientific">Streptoalloteichus hindustanus</name>
    <dbReference type="NCBI Taxonomy" id="2017"/>
    <lineage>
        <taxon>Bacteria</taxon>
        <taxon>Bacillati</taxon>
        <taxon>Actinomycetota</taxon>
        <taxon>Actinomycetes</taxon>
        <taxon>Pseudonocardiales</taxon>
        <taxon>Pseudonocardiaceae</taxon>
        <taxon>Streptoalloteichus</taxon>
    </lineage>
</organism>
<dbReference type="InterPro" id="IPR023214">
    <property type="entry name" value="HAD_sf"/>
</dbReference>
<accession>A0A1M5CPZ0</accession>
<proteinExistence type="predicted"/>
<dbReference type="PANTHER" id="PTHR46649:SF4">
    <property type="entry name" value="HALOACID DEHALOGENASE-LIKE HYDROLASE (HAD) SUPERFAMILY PROTEIN"/>
    <property type="match status" value="1"/>
</dbReference>
<dbReference type="AlphaFoldDB" id="A0A1M5CPZ0"/>
<dbReference type="Pfam" id="PF00702">
    <property type="entry name" value="Hydrolase"/>
    <property type="match status" value="1"/>
</dbReference>
<reference evidence="1 2" key="1">
    <citation type="submission" date="2016-11" db="EMBL/GenBank/DDBJ databases">
        <authorList>
            <person name="Jaros S."/>
            <person name="Januszkiewicz K."/>
            <person name="Wedrychowicz H."/>
        </authorList>
    </citation>
    <scope>NUCLEOTIDE SEQUENCE [LARGE SCALE GENOMIC DNA]</scope>
    <source>
        <strain evidence="1 2">DSM 44523</strain>
    </source>
</reference>
<dbReference type="SUPFAM" id="SSF56784">
    <property type="entry name" value="HAD-like"/>
    <property type="match status" value="1"/>
</dbReference>
<dbReference type="Gene3D" id="3.40.50.1000">
    <property type="entry name" value="HAD superfamily/HAD-like"/>
    <property type="match status" value="1"/>
</dbReference>
<gene>
    <name evidence="1" type="ORF">SAMN05444320_104117</name>
</gene>